<sequence>MRLDVVLFACADAIKTSEGLQSGEHTLDTCGQVSMHPFFDRLENVGLLDAAHLNTVLRELFLWEELQSVVRTVDLEVTSPWVRRYPRTLRLYAVVELFRPSDLLDSIPLIRLLI</sequence>
<dbReference type="EMBL" id="AOIL01000056">
    <property type="protein sequence ID" value="ELY86502.1"/>
    <property type="molecule type" value="Genomic_DNA"/>
</dbReference>
<organism evidence="1 2">
    <name type="scientific">Natrialba taiwanensis DSM 12281</name>
    <dbReference type="NCBI Taxonomy" id="1230458"/>
    <lineage>
        <taxon>Archaea</taxon>
        <taxon>Methanobacteriati</taxon>
        <taxon>Methanobacteriota</taxon>
        <taxon>Stenosarchaea group</taxon>
        <taxon>Halobacteria</taxon>
        <taxon>Halobacteriales</taxon>
        <taxon>Natrialbaceae</taxon>
        <taxon>Natrialba</taxon>
    </lineage>
</organism>
<accession>L9ZLT5</accession>
<protein>
    <submittedName>
        <fullName evidence="1">Uncharacterized protein</fullName>
    </submittedName>
</protein>
<comment type="caution">
    <text evidence="1">The sequence shown here is derived from an EMBL/GenBank/DDBJ whole genome shotgun (WGS) entry which is preliminary data.</text>
</comment>
<evidence type="ECO:0000313" key="1">
    <source>
        <dbReference type="EMBL" id="ELY86502.1"/>
    </source>
</evidence>
<dbReference type="Proteomes" id="UP000011648">
    <property type="component" value="Unassembled WGS sequence"/>
</dbReference>
<name>L9ZLT5_9EURY</name>
<dbReference type="AlphaFoldDB" id="L9ZLT5"/>
<proteinExistence type="predicted"/>
<evidence type="ECO:0000313" key="2">
    <source>
        <dbReference type="Proteomes" id="UP000011648"/>
    </source>
</evidence>
<gene>
    <name evidence="1" type="ORF">C484_18042</name>
</gene>
<keyword evidence="2" id="KW-1185">Reference proteome</keyword>
<reference evidence="1 2" key="1">
    <citation type="journal article" date="2014" name="PLoS Genet.">
        <title>Phylogenetically driven sequencing of extremely halophilic archaea reveals strategies for static and dynamic osmo-response.</title>
        <authorList>
            <person name="Becker E.A."/>
            <person name="Seitzer P.M."/>
            <person name="Tritt A."/>
            <person name="Larsen D."/>
            <person name="Krusor M."/>
            <person name="Yao A.I."/>
            <person name="Wu D."/>
            <person name="Madern D."/>
            <person name="Eisen J.A."/>
            <person name="Darling A.E."/>
            <person name="Facciotti M.T."/>
        </authorList>
    </citation>
    <scope>NUCLEOTIDE SEQUENCE [LARGE SCALE GENOMIC DNA]</scope>
    <source>
        <strain evidence="1 2">DSM 12281</strain>
    </source>
</reference>